<accession>R4KJF9</accession>
<dbReference type="AlphaFoldDB" id="R4KJF9"/>
<protein>
    <submittedName>
        <fullName evidence="1">Stage II sporulation protein R (Spore_II_R)</fullName>
    </submittedName>
</protein>
<dbReference type="RefSeq" id="WP_006523228.1">
    <property type="nucleotide sequence ID" value="NC_021184.1"/>
</dbReference>
<keyword evidence="2" id="KW-1185">Reference proteome</keyword>
<evidence type="ECO:0000313" key="1">
    <source>
        <dbReference type="EMBL" id="AGK99765.1"/>
    </source>
</evidence>
<dbReference type="EMBL" id="CP003273">
    <property type="protein sequence ID" value="AGK99765.1"/>
    <property type="molecule type" value="Genomic_DNA"/>
</dbReference>
<dbReference type="Pfam" id="PF09551">
    <property type="entry name" value="Spore_II_R"/>
    <property type="match status" value="1"/>
</dbReference>
<sequence length="215" mass="24629">MHKKISIPIIIFLLLASAGGYYIYEQNRAKPANLIRLHIIANSNTFYDQTLKYQVKDRIVCEMTPAFSQATDINEARQIADANIETIRSIAEEEIQRRGFDYPVRVVRGDYYFPAKKYTVQENKQIASLTLPPGRYEAVRVIIGSGEGANWWCVLYPPLCFVNLQQAAPPVILPTASAAQEENIEKMPENKTSKSREPNIKYRFRVIELFKKTLN</sequence>
<dbReference type="InterPro" id="IPR014202">
    <property type="entry name" value="Spore_II_R"/>
</dbReference>
<organism evidence="1 2">
    <name type="scientific">Desulfoscipio gibsoniae DSM 7213</name>
    <dbReference type="NCBI Taxonomy" id="767817"/>
    <lineage>
        <taxon>Bacteria</taxon>
        <taxon>Bacillati</taxon>
        <taxon>Bacillota</taxon>
        <taxon>Clostridia</taxon>
        <taxon>Eubacteriales</taxon>
        <taxon>Desulfallaceae</taxon>
        <taxon>Desulfoscipio</taxon>
    </lineage>
</organism>
<dbReference type="Proteomes" id="UP000013520">
    <property type="component" value="Chromosome"/>
</dbReference>
<gene>
    <name evidence="1" type="ORF">Desgi_0152</name>
</gene>
<name>R4KJF9_9FIRM</name>
<proteinExistence type="predicted"/>
<evidence type="ECO:0000313" key="2">
    <source>
        <dbReference type="Proteomes" id="UP000013520"/>
    </source>
</evidence>
<reference evidence="1 2" key="1">
    <citation type="submission" date="2012-01" db="EMBL/GenBank/DDBJ databases">
        <title>Complete sequence of Desulfotomaculum gibsoniae DSM 7213.</title>
        <authorList>
            <consortium name="US DOE Joint Genome Institute"/>
            <person name="Lucas S."/>
            <person name="Han J."/>
            <person name="Lapidus A."/>
            <person name="Cheng J.-F."/>
            <person name="Goodwin L."/>
            <person name="Pitluck S."/>
            <person name="Peters L."/>
            <person name="Ovchinnikova G."/>
            <person name="Teshima H."/>
            <person name="Detter J.C."/>
            <person name="Han C."/>
            <person name="Tapia R."/>
            <person name="Land M."/>
            <person name="Hauser L."/>
            <person name="Kyrpides N."/>
            <person name="Ivanova N."/>
            <person name="Pagani I."/>
            <person name="Parshina S."/>
            <person name="Plugge C."/>
            <person name="Muyzer G."/>
            <person name="Kuever J."/>
            <person name="Ivanova A."/>
            <person name="Nazina T."/>
            <person name="Klenk H.-P."/>
            <person name="Brambilla E."/>
            <person name="Spring S."/>
            <person name="Stams A.F."/>
            <person name="Woyke T."/>
        </authorList>
    </citation>
    <scope>NUCLEOTIDE SEQUENCE [LARGE SCALE GENOMIC DNA]</scope>
    <source>
        <strain evidence="1 2">DSM 7213</strain>
    </source>
</reference>
<dbReference type="OrthoDB" id="9793324at2"/>
<dbReference type="eggNOG" id="ENOG5031K93">
    <property type="taxonomic scope" value="Bacteria"/>
</dbReference>
<dbReference type="KEGG" id="dgi:Desgi_0152"/>
<dbReference type="HOGENOM" id="CLU_069310_2_0_9"/>
<dbReference type="STRING" id="767817.Desgi_0152"/>